<dbReference type="PANTHER" id="PTHR10067">
    <property type="entry name" value="PHOSPHATIDYLSERINE DECARBOXYLASE"/>
    <property type="match status" value="1"/>
</dbReference>
<protein>
    <submittedName>
        <fullName evidence="6">Phosphatidylserine decarboxylase family protein</fullName>
    </submittedName>
</protein>
<reference evidence="6 7" key="1">
    <citation type="submission" date="2019-04" db="EMBL/GenBank/DDBJ databases">
        <title>Microbes associate with the intestines of laboratory mice.</title>
        <authorList>
            <person name="Navarre W."/>
            <person name="Wong E."/>
            <person name="Huang K."/>
            <person name="Tropini C."/>
            <person name="Ng K."/>
            <person name="Yu B."/>
        </authorList>
    </citation>
    <scope>NUCLEOTIDE SEQUENCE [LARGE SCALE GENOMIC DNA]</scope>
    <source>
        <strain evidence="6 7">NM61_E11</strain>
    </source>
</reference>
<gene>
    <name evidence="6" type="ORF">E5351_03270</name>
</gene>
<evidence type="ECO:0000256" key="4">
    <source>
        <dbReference type="ARBA" id="ARBA00023317"/>
    </source>
</evidence>
<accession>A0A4S2BQC4</accession>
<sequence>MTKHRFNVGKWLPSDQEFENQWLKKVYKEAESEENQHLLPPVQALKELIESDRYIWNLVHMMFAEIPVKDVNEPNGAPQVRDYEQLLLVINRIIQRAPEFNTTGLVGTPLNAVLDYPMGTRAGYVLFNNPKVNEKFKGILDYWGHYLQSEDSTYVLNTSDKGWLSPYAQKEMAEEAGGENFLDIFNVRSRDVTQKYGFKSWDDFFTRTFKSGVRPVAGADDENVIANACESAPYRIAHDVPMKAKFWIKGQPYSLIDLLHNDPWTSKFEGGTLYQAFLSALSYHRWNSPVSGKIVKAYNLDGSYYGEALSQGFENPRGADPVAANDSQAFLTSTATRAVIFIQADNPKIGLMCFVAVGMGDVSNNEITVRIGQHVKKGDQLGMFHFGGSTHVLLFRPGVNVMFDLHGQEPGLDTHNIKVRDIIARVE</sequence>
<dbReference type="Proteomes" id="UP000309117">
    <property type="component" value="Unassembled WGS sequence"/>
</dbReference>
<evidence type="ECO:0000256" key="3">
    <source>
        <dbReference type="ARBA" id="ARBA00023239"/>
    </source>
</evidence>
<evidence type="ECO:0000256" key="2">
    <source>
        <dbReference type="ARBA" id="ARBA00023145"/>
    </source>
</evidence>
<keyword evidence="1" id="KW-0210">Decarboxylase</keyword>
<name>A0A4S2BQC4_9LACO</name>
<keyword evidence="3" id="KW-0456">Lyase</keyword>
<evidence type="ECO:0000313" key="7">
    <source>
        <dbReference type="Proteomes" id="UP000309117"/>
    </source>
</evidence>
<dbReference type="RefSeq" id="WP_135960421.1">
    <property type="nucleotide sequence ID" value="NZ_AQFR02000001.1"/>
</dbReference>
<dbReference type="AlphaFoldDB" id="A0A4S2BQC4"/>
<dbReference type="GO" id="GO:0004609">
    <property type="term" value="F:phosphatidylserine decarboxylase activity"/>
    <property type="evidence" value="ECO:0007669"/>
    <property type="project" value="InterPro"/>
</dbReference>
<feature type="domain" description="L-tryptophan decarboxylase PsiD-like" evidence="5">
    <location>
        <begin position="40"/>
        <end position="172"/>
    </location>
</feature>
<evidence type="ECO:0000259" key="5">
    <source>
        <dbReference type="Pfam" id="PF12588"/>
    </source>
</evidence>
<evidence type="ECO:0000313" key="6">
    <source>
        <dbReference type="EMBL" id="TGY16593.1"/>
    </source>
</evidence>
<evidence type="ECO:0000256" key="1">
    <source>
        <dbReference type="ARBA" id="ARBA00022793"/>
    </source>
</evidence>
<dbReference type="GO" id="GO:0006646">
    <property type="term" value="P:phosphatidylethanolamine biosynthetic process"/>
    <property type="evidence" value="ECO:0007669"/>
    <property type="project" value="TreeGrafter"/>
</dbReference>
<keyword evidence="2" id="KW-0865">Zymogen</keyword>
<dbReference type="InterPro" id="IPR003817">
    <property type="entry name" value="PS_Dcarbxylase"/>
</dbReference>
<dbReference type="Pfam" id="PF12588">
    <property type="entry name" value="PSDC"/>
    <property type="match status" value="1"/>
</dbReference>
<organism evidence="6 7">
    <name type="scientific">Lactobacillus intestinalis</name>
    <dbReference type="NCBI Taxonomy" id="151781"/>
    <lineage>
        <taxon>Bacteria</taxon>
        <taxon>Bacillati</taxon>
        <taxon>Bacillota</taxon>
        <taxon>Bacilli</taxon>
        <taxon>Lactobacillales</taxon>
        <taxon>Lactobacillaceae</taxon>
        <taxon>Lactobacillus</taxon>
    </lineage>
</organism>
<dbReference type="InterPro" id="IPR022237">
    <property type="entry name" value="PsiD-like"/>
</dbReference>
<dbReference type="EMBL" id="SRYV01000004">
    <property type="protein sequence ID" value="TGY16593.1"/>
    <property type="molecule type" value="Genomic_DNA"/>
</dbReference>
<proteinExistence type="predicted"/>
<keyword evidence="4" id="KW-0670">Pyruvate</keyword>
<dbReference type="Pfam" id="PF02666">
    <property type="entry name" value="PS_Dcarbxylase"/>
    <property type="match status" value="1"/>
</dbReference>
<comment type="caution">
    <text evidence="6">The sequence shown here is derived from an EMBL/GenBank/DDBJ whole genome shotgun (WGS) entry which is preliminary data.</text>
</comment>
<dbReference type="PANTHER" id="PTHR10067:SF9">
    <property type="entry name" value="PHOSPHATIDYLSERINE DECARBOXYLASE FAMILY PROTEIN (AFU_ORTHOLOGUE AFUA_7G01730)"/>
    <property type="match status" value="1"/>
</dbReference>